<feature type="region of interest" description="Disordered" evidence="5">
    <location>
        <begin position="51"/>
        <end position="104"/>
    </location>
</feature>
<keyword evidence="2 4" id="KW-0195">Cyclin</keyword>
<feature type="region of interest" description="Disordered" evidence="5">
    <location>
        <begin position="627"/>
        <end position="673"/>
    </location>
</feature>
<protein>
    <submittedName>
        <fullName evidence="8">G2/mitotic-specific cyclin cdc13</fullName>
    </submittedName>
</protein>
<keyword evidence="9" id="KW-1185">Reference proteome</keyword>
<feature type="compositionally biased region" description="Polar residues" evidence="5">
    <location>
        <begin position="1"/>
        <end position="11"/>
    </location>
</feature>
<dbReference type="AlphaFoldDB" id="A0A1R1YK91"/>
<name>A0A1R1YK91_9FUNG</name>
<dbReference type="Proteomes" id="UP000187429">
    <property type="component" value="Unassembled WGS sequence"/>
</dbReference>
<feature type="domain" description="Cyclin C-terminal" evidence="7">
    <location>
        <begin position="487"/>
        <end position="601"/>
    </location>
</feature>
<sequence length="673" mass="75802">MNHSSILTRAQSAELISKRKKNSKNVNNDENTESRINLTNVNLKPTHSIDTLKKSHNFRSNNDSLDDRKPLKTLKGANPTPQHLKSLNKSKSSDNIEISGDFSNTDDDVALKKRRIAATLAGHAISESYKKATTCKNINEVKTTNNSKKTIPSLNYNQNKLKLPKQTLKQLPINSNLANSKTRRSTQDKIPSKIKKNLKPFASSPIKASINMLVTNSIDLDNSQNTHDSSTSFVFNTSNPPQIKTMLSMDFRKSESTGGTVYSNSTITNSSYSTLIDVNTSITLYPSQNNSQAGVSSSSSVMVDSSFTNINTSAPSQLRRKSNPSLDKSFTYNQPEDDWFDLDAEDKDDPLMVSEYISDIISYLLSNEEKTMPLPNYIAKQPEITWSMRELLVTWVIRVHYHMMMLPETLFLAVNLIDRFLSIRFVASSKFQLVGIVALLIASKYEEMNTRSIKDFLSCADNAFCEEDVLAAERFMLRVLDFDISFSGPLTFLRRTSKADGYNLQNRTVAKYFLEISLVDNTFLFFKPSLIAASSIYLARKIFGSEKWDANMCHYSNYSESQLIPCVNSLINHLAKPDNNSVIDEKYSQRCFYYASIVSRKWAASHFSSFSKLPSYNNPNFKNPFYSENKQSSSYSDRPHSNVTPLVTKKRSISSSSRSESPIPDDASDTTIV</sequence>
<evidence type="ECO:0000256" key="3">
    <source>
        <dbReference type="ARBA" id="ARBA00023306"/>
    </source>
</evidence>
<dbReference type="Pfam" id="PF02984">
    <property type="entry name" value="Cyclin_C"/>
    <property type="match status" value="1"/>
</dbReference>
<dbReference type="InterPro" id="IPR006671">
    <property type="entry name" value="Cyclin_N"/>
</dbReference>
<proteinExistence type="inferred from homology"/>
<organism evidence="8 9">
    <name type="scientific">Smittium culicis</name>
    <dbReference type="NCBI Taxonomy" id="133412"/>
    <lineage>
        <taxon>Eukaryota</taxon>
        <taxon>Fungi</taxon>
        <taxon>Fungi incertae sedis</taxon>
        <taxon>Zoopagomycota</taxon>
        <taxon>Kickxellomycotina</taxon>
        <taxon>Harpellomycetes</taxon>
        <taxon>Harpellales</taxon>
        <taxon>Legeriomycetaceae</taxon>
        <taxon>Smittium</taxon>
    </lineage>
</organism>
<dbReference type="FunFam" id="1.10.472.10:FF:000001">
    <property type="entry name" value="G2/mitotic-specific cyclin"/>
    <property type="match status" value="1"/>
</dbReference>
<dbReference type="EMBL" id="LSSM01001081">
    <property type="protein sequence ID" value="OMJ27290.1"/>
    <property type="molecule type" value="Genomic_DNA"/>
</dbReference>
<dbReference type="SUPFAM" id="SSF47954">
    <property type="entry name" value="Cyclin-like"/>
    <property type="match status" value="2"/>
</dbReference>
<dbReference type="InterPro" id="IPR036915">
    <property type="entry name" value="Cyclin-like_sf"/>
</dbReference>
<reference evidence="9" key="1">
    <citation type="submission" date="2017-01" db="EMBL/GenBank/DDBJ databases">
        <authorList>
            <person name="Wang Y."/>
            <person name="White M."/>
            <person name="Kvist S."/>
            <person name="Moncalvo J.-M."/>
        </authorList>
    </citation>
    <scope>NUCLEOTIDE SEQUENCE [LARGE SCALE GENOMIC DNA]</scope>
    <source>
        <strain evidence="9">ID-206-W2</strain>
    </source>
</reference>
<dbReference type="PROSITE" id="PS00292">
    <property type="entry name" value="CYCLINS"/>
    <property type="match status" value="1"/>
</dbReference>
<evidence type="ECO:0000256" key="4">
    <source>
        <dbReference type="RuleBase" id="RU000383"/>
    </source>
</evidence>
<dbReference type="GO" id="GO:0051301">
    <property type="term" value="P:cell division"/>
    <property type="evidence" value="ECO:0007669"/>
    <property type="project" value="UniProtKB-KW"/>
</dbReference>
<dbReference type="SMART" id="SM00385">
    <property type="entry name" value="CYCLIN"/>
    <property type="match status" value="2"/>
</dbReference>
<comment type="similarity">
    <text evidence="4">Belongs to the cyclin family.</text>
</comment>
<dbReference type="SMART" id="SM01332">
    <property type="entry name" value="Cyclin_C"/>
    <property type="match status" value="1"/>
</dbReference>
<evidence type="ECO:0000256" key="2">
    <source>
        <dbReference type="ARBA" id="ARBA00023127"/>
    </source>
</evidence>
<gene>
    <name evidence="8" type="ORF">AYI69_g3278</name>
</gene>
<dbReference type="InterPro" id="IPR048258">
    <property type="entry name" value="Cyclins_cyclin-box"/>
</dbReference>
<evidence type="ECO:0000256" key="5">
    <source>
        <dbReference type="SAM" id="MobiDB-lite"/>
    </source>
</evidence>
<dbReference type="InterPro" id="IPR013763">
    <property type="entry name" value="Cyclin-like_dom"/>
</dbReference>
<evidence type="ECO:0000259" key="7">
    <source>
        <dbReference type="SMART" id="SM01332"/>
    </source>
</evidence>
<feature type="region of interest" description="Disordered" evidence="5">
    <location>
        <begin position="1"/>
        <end position="34"/>
    </location>
</feature>
<feature type="compositionally biased region" description="Polar residues" evidence="5">
    <location>
        <begin position="627"/>
        <end position="645"/>
    </location>
</feature>
<feature type="compositionally biased region" description="Low complexity" evidence="5">
    <location>
        <begin position="653"/>
        <end position="664"/>
    </location>
</feature>
<feature type="domain" description="Cyclin-like" evidence="6">
    <location>
        <begin position="491"/>
        <end position="572"/>
    </location>
</feature>
<evidence type="ECO:0000256" key="1">
    <source>
        <dbReference type="ARBA" id="ARBA00022618"/>
    </source>
</evidence>
<evidence type="ECO:0000259" key="6">
    <source>
        <dbReference type="SMART" id="SM00385"/>
    </source>
</evidence>
<accession>A0A1R1YK91</accession>
<comment type="caution">
    <text evidence="8">The sequence shown here is derived from an EMBL/GenBank/DDBJ whole genome shotgun (WGS) entry which is preliminary data.</text>
</comment>
<dbReference type="PANTHER" id="PTHR10177">
    <property type="entry name" value="CYCLINS"/>
    <property type="match status" value="1"/>
</dbReference>
<feature type="domain" description="Cyclin-like" evidence="6">
    <location>
        <begin position="394"/>
        <end position="478"/>
    </location>
</feature>
<keyword evidence="3" id="KW-0131">Cell cycle</keyword>
<dbReference type="CDD" id="cd20512">
    <property type="entry name" value="CYCLIN_CLBs_yeast_rpt2"/>
    <property type="match status" value="1"/>
</dbReference>
<dbReference type="Gene3D" id="1.10.472.10">
    <property type="entry name" value="Cyclin-like"/>
    <property type="match status" value="2"/>
</dbReference>
<evidence type="ECO:0000313" key="8">
    <source>
        <dbReference type="EMBL" id="OMJ27290.1"/>
    </source>
</evidence>
<dbReference type="OrthoDB" id="5590282at2759"/>
<keyword evidence="1" id="KW-0132">Cell division</keyword>
<dbReference type="Pfam" id="PF00134">
    <property type="entry name" value="Cyclin_N"/>
    <property type="match status" value="1"/>
</dbReference>
<dbReference type="InterPro" id="IPR039361">
    <property type="entry name" value="Cyclin"/>
</dbReference>
<evidence type="ECO:0000313" key="9">
    <source>
        <dbReference type="Proteomes" id="UP000187429"/>
    </source>
</evidence>
<dbReference type="InterPro" id="IPR004367">
    <property type="entry name" value="Cyclin_C-dom"/>
</dbReference>